<evidence type="ECO:0000256" key="3">
    <source>
        <dbReference type="ARBA" id="ARBA00022833"/>
    </source>
</evidence>
<keyword evidence="3" id="KW-0862">Zinc</keyword>
<sequence length="229" mass="25514">MICCDLCDEWYHGDCVGIKPEEGKCMEKNEIEFVCDSCKLMGAYTGKNDQVDHLQTFTSSDNGNEFMSTQFAPIIDTSVSPTNLLTATIVNSLRLRLTEEAEKERDRIATILPETDIAMKCPSEDDSSVSESFSTLTSVEETPSSVVTNENKLSSVNNSCVVNNTNSLQSVNLTKVLSRRKKRPRIILKNEIKEQVNSTNSCLGPNCDKTINPQVSCYCDLYSLFSYID</sequence>
<keyword evidence="2" id="KW-0863">Zinc-finger</keyword>
<dbReference type="Proteomes" id="UP000471633">
    <property type="component" value="Unassembled WGS sequence"/>
</dbReference>
<dbReference type="Pfam" id="PF00628">
    <property type="entry name" value="PHD"/>
    <property type="match status" value="1"/>
</dbReference>
<protein>
    <recommendedName>
        <fullName evidence="4">PHD-type domain-containing protein</fullName>
    </recommendedName>
</protein>
<dbReference type="Gene3D" id="3.30.40.10">
    <property type="entry name" value="Zinc/RING finger domain, C3HC4 (zinc finger)"/>
    <property type="match status" value="1"/>
</dbReference>
<reference evidence="5" key="1">
    <citation type="journal article" date="2012" name="Nat. Genet.">
        <title>Whole-genome sequence of Schistosoma haematobium.</title>
        <authorList>
            <person name="Young N.D."/>
            <person name="Jex A.R."/>
            <person name="Li B."/>
            <person name="Liu S."/>
            <person name="Yang L."/>
            <person name="Xiong Z."/>
            <person name="Li Y."/>
            <person name="Cantacessi C."/>
            <person name="Hall R.S."/>
            <person name="Xu X."/>
            <person name="Chen F."/>
            <person name="Wu X."/>
            <person name="Zerlotini A."/>
            <person name="Oliveira G."/>
            <person name="Hofmann A."/>
            <person name="Zhang G."/>
            <person name="Fang X."/>
            <person name="Kang Y."/>
            <person name="Campbell B.E."/>
            <person name="Loukas A."/>
            <person name="Ranganathan S."/>
            <person name="Rollinson D."/>
            <person name="Rinaldi G."/>
            <person name="Brindley P.J."/>
            <person name="Yang H."/>
            <person name="Wang J."/>
            <person name="Wang J."/>
            <person name="Gasser R.B."/>
        </authorList>
    </citation>
    <scope>NUCLEOTIDE SEQUENCE</scope>
</reference>
<evidence type="ECO:0000256" key="2">
    <source>
        <dbReference type="ARBA" id="ARBA00022771"/>
    </source>
</evidence>
<reference evidence="5" key="4">
    <citation type="journal article" date="2022" name="PLoS Pathog.">
        <title>Chromosome-level genome of Schistosoma haematobium underpins genome-wide explorations of molecular variation.</title>
        <authorList>
            <person name="Stroehlein A.J."/>
            <person name="Korhonen P.K."/>
            <person name="Lee V.V."/>
            <person name="Ralph S.A."/>
            <person name="Mentink-Kane M."/>
            <person name="You H."/>
            <person name="McManus D.P."/>
            <person name="Tchuente L.T."/>
            <person name="Stothard J.R."/>
            <person name="Kaur P."/>
            <person name="Dudchenko O."/>
            <person name="Aiden E.L."/>
            <person name="Yang B."/>
            <person name="Yang H."/>
            <person name="Emery A.M."/>
            <person name="Webster B.L."/>
            <person name="Brindley P.J."/>
            <person name="Rollinson D."/>
            <person name="Chang B.C.H."/>
            <person name="Gasser R.B."/>
            <person name="Young N.D."/>
        </authorList>
    </citation>
    <scope>NUCLEOTIDE SEQUENCE</scope>
</reference>
<dbReference type="CTD" id="24595160"/>
<dbReference type="InterPro" id="IPR013083">
    <property type="entry name" value="Znf_RING/FYVE/PHD"/>
</dbReference>
<organism evidence="5 6">
    <name type="scientific">Schistosoma haematobium</name>
    <name type="common">Blood fluke</name>
    <dbReference type="NCBI Taxonomy" id="6185"/>
    <lineage>
        <taxon>Eukaryota</taxon>
        <taxon>Metazoa</taxon>
        <taxon>Spiralia</taxon>
        <taxon>Lophotrochozoa</taxon>
        <taxon>Platyhelminthes</taxon>
        <taxon>Trematoda</taxon>
        <taxon>Digenea</taxon>
        <taxon>Strigeidida</taxon>
        <taxon>Schistosomatoidea</taxon>
        <taxon>Schistosomatidae</taxon>
        <taxon>Schistosoma</taxon>
    </lineage>
</organism>
<gene>
    <name evidence="5" type="ORF">MS3_00009144</name>
</gene>
<comment type="caution">
    <text evidence="5">The sequence shown here is derived from an EMBL/GenBank/DDBJ whole genome shotgun (WGS) entry which is preliminary data.</text>
</comment>
<evidence type="ECO:0000256" key="1">
    <source>
        <dbReference type="ARBA" id="ARBA00022723"/>
    </source>
</evidence>
<dbReference type="SUPFAM" id="SSF57903">
    <property type="entry name" value="FYVE/PHD zinc finger"/>
    <property type="match status" value="1"/>
</dbReference>
<keyword evidence="1" id="KW-0479">Metal-binding</keyword>
<proteinExistence type="predicted"/>
<evidence type="ECO:0000313" key="6">
    <source>
        <dbReference type="Proteomes" id="UP000471633"/>
    </source>
</evidence>
<dbReference type="EMBL" id="AMPZ03000007">
    <property type="protein sequence ID" value="KAH9580515.1"/>
    <property type="molecule type" value="Genomic_DNA"/>
</dbReference>
<dbReference type="GeneID" id="24595160"/>
<dbReference type="InterPro" id="IPR019787">
    <property type="entry name" value="Znf_PHD-finger"/>
</dbReference>
<name>A0A922LEW8_SCHHA</name>
<evidence type="ECO:0000313" key="5">
    <source>
        <dbReference type="EMBL" id="KAH9580515.1"/>
    </source>
</evidence>
<dbReference type="CDD" id="cd15552">
    <property type="entry name" value="PHD_PHF3_like"/>
    <property type="match status" value="1"/>
</dbReference>
<dbReference type="InterPro" id="IPR011011">
    <property type="entry name" value="Znf_FYVE_PHD"/>
</dbReference>
<dbReference type="AlphaFoldDB" id="A0A922LEW8"/>
<feature type="domain" description="PHD-type" evidence="4">
    <location>
        <begin position="1"/>
        <end position="38"/>
    </location>
</feature>
<dbReference type="GO" id="GO:0008270">
    <property type="term" value="F:zinc ion binding"/>
    <property type="evidence" value="ECO:0007669"/>
    <property type="project" value="UniProtKB-KW"/>
</dbReference>
<keyword evidence="6" id="KW-1185">Reference proteome</keyword>
<reference evidence="5" key="3">
    <citation type="submission" date="2021-06" db="EMBL/GenBank/DDBJ databases">
        <title>Chromosome-level genome assembly for S. haematobium.</title>
        <authorList>
            <person name="Stroehlein A.J."/>
        </authorList>
    </citation>
    <scope>NUCLEOTIDE SEQUENCE</scope>
</reference>
<accession>A0A922LEW8</accession>
<reference evidence="5" key="2">
    <citation type="journal article" date="2019" name="Gigascience">
        <title>High-quality Schistosoma haematobium genome achieved by single-molecule and long-range sequencing.</title>
        <authorList>
            <person name="Stroehlein A.J."/>
            <person name="Korhonen P.K."/>
            <person name="Chong T.M."/>
            <person name="Lim Y.L."/>
            <person name="Chan K.G."/>
            <person name="Webster B."/>
            <person name="Rollinson D."/>
            <person name="Brindley P.J."/>
            <person name="Gasser R.B."/>
            <person name="Young N.D."/>
        </authorList>
    </citation>
    <scope>NUCLEOTIDE SEQUENCE</scope>
</reference>
<dbReference type="RefSeq" id="XP_051064887.1">
    <property type="nucleotide sequence ID" value="XM_051217476.1"/>
</dbReference>
<evidence type="ECO:0000259" key="4">
    <source>
        <dbReference type="Pfam" id="PF00628"/>
    </source>
</evidence>